<evidence type="ECO:0000256" key="13">
    <source>
        <dbReference type="SAM" id="Phobius"/>
    </source>
</evidence>
<comment type="similarity">
    <text evidence="2">Belongs to the TrkH potassium transport family.</text>
</comment>
<feature type="binding site" evidence="12">
    <location>
        <position position="318"/>
    </location>
    <ligand>
        <name>K(+)</name>
        <dbReference type="ChEBI" id="CHEBI:29103"/>
    </ligand>
</feature>
<dbReference type="GO" id="GO:0046872">
    <property type="term" value="F:metal ion binding"/>
    <property type="evidence" value="ECO:0007669"/>
    <property type="project" value="UniProtKB-KW"/>
</dbReference>
<evidence type="ECO:0000256" key="3">
    <source>
        <dbReference type="ARBA" id="ARBA00022448"/>
    </source>
</evidence>
<name>A0A1K1R931_9FLAO</name>
<feature type="transmembrane region" description="Helical" evidence="13">
    <location>
        <begin position="60"/>
        <end position="81"/>
    </location>
</feature>
<feature type="transmembrane region" description="Helical" evidence="13">
    <location>
        <begin position="174"/>
        <end position="197"/>
    </location>
</feature>
<proteinExistence type="inferred from homology"/>
<evidence type="ECO:0000256" key="1">
    <source>
        <dbReference type="ARBA" id="ARBA00004429"/>
    </source>
</evidence>
<keyword evidence="12" id="KW-0479">Metal-binding</keyword>
<protein>
    <submittedName>
        <fullName evidence="14">Trk system potassium uptake protein TrkH</fullName>
    </submittedName>
</protein>
<accession>A0A1K1R931</accession>
<comment type="subcellular location">
    <subcellularLocation>
        <location evidence="1">Cell inner membrane</location>
        <topology evidence="1">Multi-pass membrane protein</topology>
    </subcellularLocation>
</comment>
<feature type="binding site" evidence="12">
    <location>
        <position position="210"/>
    </location>
    <ligand>
        <name>K(+)</name>
        <dbReference type="ChEBI" id="CHEBI:29103"/>
    </ligand>
</feature>
<evidence type="ECO:0000256" key="11">
    <source>
        <dbReference type="ARBA" id="ARBA00023136"/>
    </source>
</evidence>
<feature type="binding site" evidence="12">
    <location>
        <position position="435"/>
    </location>
    <ligand>
        <name>K(+)</name>
        <dbReference type="ChEBI" id="CHEBI:29103"/>
    </ligand>
</feature>
<feature type="transmembrane region" description="Helical" evidence="13">
    <location>
        <begin position="457"/>
        <end position="482"/>
    </location>
</feature>
<dbReference type="Proteomes" id="UP000183257">
    <property type="component" value="Unassembled WGS sequence"/>
</dbReference>
<evidence type="ECO:0000256" key="6">
    <source>
        <dbReference type="ARBA" id="ARBA00022538"/>
    </source>
</evidence>
<feature type="transmembrane region" description="Helical" evidence="13">
    <location>
        <begin position="227"/>
        <end position="250"/>
    </location>
</feature>
<keyword evidence="3" id="KW-0813">Transport</keyword>
<evidence type="ECO:0000256" key="10">
    <source>
        <dbReference type="ARBA" id="ARBA00023065"/>
    </source>
</evidence>
<evidence type="ECO:0000256" key="9">
    <source>
        <dbReference type="ARBA" id="ARBA00022989"/>
    </source>
</evidence>
<dbReference type="PIRSF" id="PIRSF006247">
    <property type="entry name" value="TrkH"/>
    <property type="match status" value="1"/>
</dbReference>
<dbReference type="InterPro" id="IPR004772">
    <property type="entry name" value="TrkH"/>
</dbReference>
<feature type="binding site" evidence="12">
    <location>
        <position position="317"/>
    </location>
    <ligand>
        <name>K(+)</name>
        <dbReference type="ChEBI" id="CHEBI:29103"/>
    </ligand>
</feature>
<evidence type="ECO:0000256" key="5">
    <source>
        <dbReference type="ARBA" id="ARBA00022519"/>
    </source>
</evidence>
<keyword evidence="6" id="KW-0633">Potassium transport</keyword>
<keyword evidence="4" id="KW-1003">Cell membrane</keyword>
<dbReference type="PANTHER" id="PTHR32024:SF2">
    <property type="entry name" value="TRK SYSTEM POTASSIUM UPTAKE PROTEIN TRKG-RELATED"/>
    <property type="match status" value="1"/>
</dbReference>
<organism evidence="14 15">
    <name type="scientific">Cellulophaga fucicola</name>
    <dbReference type="NCBI Taxonomy" id="76595"/>
    <lineage>
        <taxon>Bacteria</taxon>
        <taxon>Pseudomonadati</taxon>
        <taxon>Bacteroidota</taxon>
        <taxon>Flavobacteriia</taxon>
        <taxon>Flavobacteriales</taxon>
        <taxon>Flavobacteriaceae</taxon>
        <taxon>Cellulophaga</taxon>
    </lineage>
</organism>
<feature type="binding site" evidence="12">
    <location>
        <position position="101"/>
    </location>
    <ligand>
        <name>K(+)</name>
        <dbReference type="ChEBI" id="CHEBI:29103"/>
    </ligand>
</feature>
<dbReference type="PANTHER" id="PTHR32024">
    <property type="entry name" value="TRK SYSTEM POTASSIUM UPTAKE PROTEIN TRKG-RELATED"/>
    <property type="match status" value="1"/>
</dbReference>
<keyword evidence="7 13" id="KW-0812">Transmembrane</keyword>
<dbReference type="GO" id="GO:0015379">
    <property type="term" value="F:potassium:chloride symporter activity"/>
    <property type="evidence" value="ECO:0007669"/>
    <property type="project" value="InterPro"/>
</dbReference>
<sequence length="485" mass="52971">MGLLLLCNGAFMGISAGISAIYDDGATLEIAMAALVTLAAGAMAMLATRGHKKEVKRKEGYLIVTFGWIVMSLSGVLPYLFTESIPSFTNAFFETVSGYTTTGASILNDIEALPEGVLFWRSLTHWIGGMGIIVLAIAILPILGIGGMQLFSAEAPGPSADKLHPRITDTAKRLWYIYVGYTVAETILLQLAGMSFFDAINHSLATLSTGGFSTKNASLAYWNNDPLVQYIVILFMFLAGSNFVLSYFAFKGKIQKMFRDEEFKFYTGFVVFFTLIAALTVYLKANVPVSDYHPMVLGEAESAFRHTLFQIVSVITTTGFVTADFTNWTPFLTVFFFGLMFLGGCAGSTAGGIKVMRHLLIIKNGLLEFKRTLHINAIIPVRYNNKMVPEKIVYNIVAFLVLYMLLFIIGALVLSFLGLDFVSAIGGAATSLGNVGPGLGSLNPLANFDSLPGLAKWWTAFLMLAGRLELFTVLIILTPYFWKKI</sequence>
<dbReference type="Pfam" id="PF02386">
    <property type="entry name" value="TrkH"/>
    <property type="match status" value="1"/>
</dbReference>
<evidence type="ECO:0000256" key="4">
    <source>
        <dbReference type="ARBA" id="ARBA00022475"/>
    </source>
</evidence>
<feature type="transmembrane region" description="Helical" evidence="13">
    <location>
        <begin position="126"/>
        <end position="153"/>
    </location>
</feature>
<dbReference type="STRING" id="76595.SAMN05660313_03420"/>
<gene>
    <name evidence="14" type="ORF">SAMN05660313_03420</name>
</gene>
<feature type="binding site" evidence="12">
    <location>
        <position position="434"/>
    </location>
    <ligand>
        <name>K(+)</name>
        <dbReference type="ChEBI" id="CHEBI:29103"/>
    </ligand>
</feature>
<evidence type="ECO:0000256" key="8">
    <source>
        <dbReference type="ARBA" id="ARBA00022958"/>
    </source>
</evidence>
<dbReference type="EMBL" id="FPIY01000009">
    <property type="protein sequence ID" value="SFW68655.1"/>
    <property type="molecule type" value="Genomic_DNA"/>
</dbReference>
<feature type="transmembrane region" description="Helical" evidence="13">
    <location>
        <begin position="331"/>
        <end position="353"/>
    </location>
</feature>
<keyword evidence="15" id="KW-1185">Reference proteome</keyword>
<evidence type="ECO:0000256" key="7">
    <source>
        <dbReference type="ARBA" id="ARBA00022692"/>
    </source>
</evidence>
<keyword evidence="10" id="KW-0406">Ion transport</keyword>
<feature type="binding site" evidence="12">
    <location>
        <position position="102"/>
    </location>
    <ligand>
        <name>K(+)</name>
        <dbReference type="ChEBI" id="CHEBI:29103"/>
    </ligand>
</feature>
<feature type="transmembrane region" description="Helical" evidence="13">
    <location>
        <begin position="30"/>
        <end position="48"/>
    </location>
</feature>
<reference evidence="15" key="1">
    <citation type="submission" date="2016-11" db="EMBL/GenBank/DDBJ databases">
        <authorList>
            <person name="Varghese N."/>
            <person name="Submissions S."/>
        </authorList>
    </citation>
    <scope>NUCLEOTIDE SEQUENCE [LARGE SCALE GENOMIC DNA]</scope>
    <source>
        <strain evidence="15">DSM 24786</strain>
    </source>
</reference>
<dbReference type="AlphaFoldDB" id="A0A1K1R931"/>
<keyword evidence="11 13" id="KW-0472">Membrane</keyword>
<evidence type="ECO:0000313" key="14">
    <source>
        <dbReference type="EMBL" id="SFW68655.1"/>
    </source>
</evidence>
<feature type="transmembrane region" description="Helical" evidence="13">
    <location>
        <begin position="262"/>
        <end position="283"/>
    </location>
</feature>
<keyword evidence="5" id="KW-0997">Cell inner membrane</keyword>
<evidence type="ECO:0000256" key="12">
    <source>
        <dbReference type="PIRSR" id="PIRSR006247-1"/>
    </source>
</evidence>
<dbReference type="InterPro" id="IPR003445">
    <property type="entry name" value="Cat_transpt"/>
</dbReference>
<keyword evidence="9 13" id="KW-1133">Transmembrane helix</keyword>
<feature type="transmembrane region" description="Helical" evidence="13">
    <location>
        <begin position="392"/>
        <end position="417"/>
    </location>
</feature>
<evidence type="ECO:0000256" key="2">
    <source>
        <dbReference type="ARBA" id="ARBA00009137"/>
    </source>
</evidence>
<evidence type="ECO:0000313" key="15">
    <source>
        <dbReference type="Proteomes" id="UP000183257"/>
    </source>
</evidence>
<dbReference type="GO" id="GO:0005886">
    <property type="term" value="C:plasma membrane"/>
    <property type="evidence" value="ECO:0007669"/>
    <property type="project" value="UniProtKB-SubCell"/>
</dbReference>
<keyword evidence="8 12" id="KW-0630">Potassium</keyword>